<proteinExistence type="predicted"/>
<dbReference type="EMBL" id="JACAZH010000008">
    <property type="protein sequence ID" value="KAF7361209.1"/>
    <property type="molecule type" value="Genomic_DNA"/>
</dbReference>
<dbReference type="AlphaFoldDB" id="A0A8H7D3V1"/>
<evidence type="ECO:0000313" key="2">
    <source>
        <dbReference type="Proteomes" id="UP000623467"/>
    </source>
</evidence>
<name>A0A8H7D3V1_9AGAR</name>
<comment type="caution">
    <text evidence="1">The sequence shown here is derived from an EMBL/GenBank/DDBJ whole genome shotgun (WGS) entry which is preliminary data.</text>
</comment>
<accession>A0A8H7D3V1</accession>
<evidence type="ECO:0000313" key="1">
    <source>
        <dbReference type="EMBL" id="KAF7361209.1"/>
    </source>
</evidence>
<protein>
    <submittedName>
        <fullName evidence="1">Uncharacterized protein</fullName>
    </submittedName>
</protein>
<keyword evidence="2" id="KW-1185">Reference proteome</keyword>
<gene>
    <name evidence="1" type="ORF">MSAN_01153000</name>
</gene>
<dbReference type="OrthoDB" id="5364250at2759"/>
<dbReference type="Gene3D" id="3.90.176.10">
    <property type="entry name" value="Toxin ADP-ribosyltransferase, Chain A, domain 1"/>
    <property type="match status" value="1"/>
</dbReference>
<reference evidence="1" key="1">
    <citation type="submission" date="2020-05" db="EMBL/GenBank/DDBJ databases">
        <title>Mycena genomes resolve the evolution of fungal bioluminescence.</title>
        <authorList>
            <person name="Tsai I.J."/>
        </authorList>
    </citation>
    <scope>NUCLEOTIDE SEQUENCE</scope>
    <source>
        <strain evidence="1">160909Yilan</strain>
    </source>
</reference>
<sequence length="509" mass="56484">MSAAQELRWIIAEVNNPNGFSISFSDGQPVDVERGGSGVSCRLIVQTQGFLDITSLSCLDFSVSILDFNGIRWVWKASSECALPFQFCLSFPGDGKVDVSAVLCSSSSSEPARTLPVTLKPLPAISDADVEYIASMIAQKYIPYRQIPDEPGRTDEEIREIGLRLFPWSPHSYELAMCVYDYTTASFARMVFMKVFQYTSIPKNPLPLDLESISLMIWESDWDTYNPQDEDFMNSFMMKPAKTHDKVTSQLQRVHVELQRFSDIQNRVISAVLPSLPRTPIVSKPYLFSGQVDIFQMGMNRFGIEILQFPGNAGPVGRVLEVEFATAVGSFIKPSSIITTKMFWSFADSEADARHYSNGILMVVQPPADTASVVWDDMAYITELSDGPTKTEFLFPPGSSFRVLSVEPGDGLQVVRLEVVPREGVEEWVLVFGESQAPHDAVYTAITDEAAVLSAEADSAVVHSVRSLIPALDQVPCGEPPTIDHVHAKKTNGRWCRCVERHQASRVDV</sequence>
<dbReference type="Proteomes" id="UP000623467">
    <property type="component" value="Unassembled WGS sequence"/>
</dbReference>
<organism evidence="1 2">
    <name type="scientific">Mycena sanguinolenta</name>
    <dbReference type="NCBI Taxonomy" id="230812"/>
    <lineage>
        <taxon>Eukaryota</taxon>
        <taxon>Fungi</taxon>
        <taxon>Dikarya</taxon>
        <taxon>Basidiomycota</taxon>
        <taxon>Agaricomycotina</taxon>
        <taxon>Agaricomycetes</taxon>
        <taxon>Agaricomycetidae</taxon>
        <taxon>Agaricales</taxon>
        <taxon>Marasmiineae</taxon>
        <taxon>Mycenaceae</taxon>
        <taxon>Mycena</taxon>
    </lineage>
</organism>